<protein>
    <submittedName>
        <fullName evidence="1">Uncharacterized protein</fullName>
    </submittedName>
</protein>
<name>A0A6J5PCI7_9CAUD</name>
<accession>A0A6J5PCI7</accession>
<reference evidence="1" key="1">
    <citation type="submission" date="2020-04" db="EMBL/GenBank/DDBJ databases">
        <authorList>
            <person name="Chiriac C."/>
            <person name="Salcher M."/>
            <person name="Ghai R."/>
            <person name="Kavagutti S V."/>
        </authorList>
    </citation>
    <scope>NUCLEOTIDE SEQUENCE</scope>
</reference>
<gene>
    <name evidence="1" type="ORF">UFOVP581_4</name>
</gene>
<organism evidence="1">
    <name type="scientific">uncultured Caudovirales phage</name>
    <dbReference type="NCBI Taxonomy" id="2100421"/>
    <lineage>
        <taxon>Viruses</taxon>
        <taxon>Duplodnaviria</taxon>
        <taxon>Heunggongvirae</taxon>
        <taxon>Uroviricota</taxon>
        <taxon>Caudoviricetes</taxon>
        <taxon>Peduoviridae</taxon>
        <taxon>Maltschvirus</taxon>
        <taxon>Maltschvirus maltsch</taxon>
    </lineage>
</organism>
<dbReference type="EMBL" id="LR796835">
    <property type="protein sequence ID" value="CAB4168842.1"/>
    <property type="molecule type" value="Genomic_DNA"/>
</dbReference>
<evidence type="ECO:0000313" key="1">
    <source>
        <dbReference type="EMBL" id="CAB4168842.1"/>
    </source>
</evidence>
<proteinExistence type="predicted"/>
<sequence>MIIGIDPDIEKSGVANLAGGQLNLYNAPFFNLIRGAQLDLEIHNFKHHFYIEAGWLNKKASWHAADNKSVAAAIGRKVGENHAVGKLLVECLRAIGHEVTEVKPTRTKLNADKFKALTGYEGRTNQEQRDAAMLIWHLRNTKT</sequence>